<dbReference type="Gene3D" id="3.20.20.120">
    <property type="entry name" value="Enolase-like C-terminal domain"/>
    <property type="match status" value="1"/>
</dbReference>
<evidence type="ECO:0000313" key="6">
    <source>
        <dbReference type="Proteomes" id="UP001236014"/>
    </source>
</evidence>
<dbReference type="SUPFAM" id="SSF54826">
    <property type="entry name" value="Enolase N-terminal domain-like"/>
    <property type="match status" value="1"/>
</dbReference>
<dbReference type="PANTHER" id="PTHR48080">
    <property type="entry name" value="D-GALACTONATE DEHYDRATASE-RELATED"/>
    <property type="match status" value="1"/>
</dbReference>
<dbReference type="RefSeq" id="WP_285971617.1">
    <property type="nucleotide sequence ID" value="NZ_CP127294.1"/>
</dbReference>
<feature type="domain" description="Mandelate racemase/muconate lactonizing enzyme C-terminal" evidence="4">
    <location>
        <begin position="125"/>
        <end position="231"/>
    </location>
</feature>
<dbReference type="EC" id="4.2.1.6" evidence="5"/>
<keyword evidence="3 5" id="KW-0456">Lyase</keyword>
<keyword evidence="2" id="KW-0460">Magnesium</keyword>
<keyword evidence="6" id="KW-1185">Reference proteome</keyword>
<dbReference type="InterPro" id="IPR034593">
    <property type="entry name" value="DgoD-like"/>
</dbReference>
<protein>
    <submittedName>
        <fullName evidence="5">Galactonate dehydratase</fullName>
        <ecNumber evidence="5">4.2.1.6</ecNumber>
    </submittedName>
</protein>
<reference evidence="5 6" key="1">
    <citation type="submission" date="2023-06" db="EMBL/GenBank/DDBJ databases">
        <authorList>
            <person name="Oyuntsetseg B."/>
            <person name="Kim S.B."/>
        </authorList>
    </citation>
    <scope>NUCLEOTIDE SEQUENCE [LARGE SCALE GENOMIC DNA]</scope>
    <source>
        <strain evidence="5 6">2-15</strain>
    </source>
</reference>
<evidence type="ECO:0000259" key="4">
    <source>
        <dbReference type="SMART" id="SM00922"/>
    </source>
</evidence>
<dbReference type="EMBL" id="CP127294">
    <property type="protein sequence ID" value="WIX81005.1"/>
    <property type="molecule type" value="Genomic_DNA"/>
</dbReference>
<dbReference type="InterPro" id="IPR018110">
    <property type="entry name" value="Mandel_Rmase/mucon_lact_enz_CS"/>
</dbReference>
<dbReference type="SMART" id="SM00922">
    <property type="entry name" value="MR_MLE"/>
    <property type="match status" value="1"/>
</dbReference>
<dbReference type="Pfam" id="PF13378">
    <property type="entry name" value="MR_MLE_C"/>
    <property type="match status" value="1"/>
</dbReference>
<evidence type="ECO:0000256" key="3">
    <source>
        <dbReference type="ARBA" id="ARBA00023239"/>
    </source>
</evidence>
<dbReference type="SFLD" id="SFLDG00179">
    <property type="entry name" value="mandelate_racemase"/>
    <property type="match status" value="1"/>
</dbReference>
<proteinExistence type="predicted"/>
<dbReference type="InterPro" id="IPR029065">
    <property type="entry name" value="Enolase_C-like"/>
</dbReference>
<evidence type="ECO:0000313" key="5">
    <source>
        <dbReference type="EMBL" id="WIX81005.1"/>
    </source>
</evidence>
<dbReference type="InterPro" id="IPR013342">
    <property type="entry name" value="Mandelate_racemase_C"/>
</dbReference>
<gene>
    <name evidence="5" type="primary">dgoD</name>
    <name evidence="5" type="ORF">QRX50_09700</name>
</gene>
<evidence type="ECO:0000256" key="1">
    <source>
        <dbReference type="ARBA" id="ARBA00022723"/>
    </source>
</evidence>
<dbReference type="PROSITE" id="PS00909">
    <property type="entry name" value="MR_MLE_2"/>
    <property type="match status" value="1"/>
</dbReference>
<dbReference type="GO" id="GO:0046872">
    <property type="term" value="F:metal ion binding"/>
    <property type="evidence" value="ECO:0007669"/>
    <property type="project" value="UniProtKB-KW"/>
</dbReference>
<name>A0A9Y2IIL4_9PSEU</name>
<dbReference type="SFLD" id="SFLDF00003">
    <property type="entry name" value="D-galactonate_dehydratase"/>
    <property type="match status" value="1"/>
</dbReference>
<dbReference type="InterPro" id="IPR029017">
    <property type="entry name" value="Enolase-like_N"/>
</dbReference>
<organism evidence="5 6">
    <name type="scientific">Amycolatopsis carbonis</name>
    <dbReference type="NCBI Taxonomy" id="715471"/>
    <lineage>
        <taxon>Bacteria</taxon>
        <taxon>Bacillati</taxon>
        <taxon>Actinomycetota</taxon>
        <taxon>Actinomycetes</taxon>
        <taxon>Pseudonocardiales</taxon>
        <taxon>Pseudonocardiaceae</taxon>
        <taxon>Amycolatopsis</taxon>
    </lineage>
</organism>
<dbReference type="GO" id="GO:0034194">
    <property type="term" value="P:D-galactonate catabolic process"/>
    <property type="evidence" value="ECO:0007669"/>
    <property type="project" value="InterPro"/>
</dbReference>
<dbReference type="Proteomes" id="UP001236014">
    <property type="component" value="Chromosome"/>
</dbReference>
<sequence>MKITGIETFLVAPRWLFLKVNTDEGISGWGEPVVEGRAETVRAAVHEMAELVVGQDPLRIEDHWQTLRRGGFYRGGPVLSSALAGFDHALWDIAGKVHGVPVHELLGGPVRDRVRVYSWVGGDRPSGIFDAVSAQVEAGFTAVKMNVAGPLAPIASPAEANAALVRAREAREALGPERDLAIDFHGRVSPAMARRLVKMLEEVQPMFVEEPVLPETQGGALASVVSASTVPVAVGERLYSRWEFKPVLDAGVAVVQPDPSHAGGISELRRIAALAEVYGASLAPHCPLGPISLAASMQVAFATPNFLIQEQSLGMHYHQGTEALSYLTDSALFRFTDGYAARPTGPGLGIEVDEEAVRRADEVGHHWRSPVWRLDDGGLAEW</sequence>
<dbReference type="GO" id="GO:0009063">
    <property type="term" value="P:amino acid catabolic process"/>
    <property type="evidence" value="ECO:0007669"/>
    <property type="project" value="InterPro"/>
</dbReference>
<dbReference type="AlphaFoldDB" id="A0A9Y2IIL4"/>
<dbReference type="SUPFAM" id="SSF51604">
    <property type="entry name" value="Enolase C-terminal domain-like"/>
    <property type="match status" value="1"/>
</dbReference>
<dbReference type="Pfam" id="PF02746">
    <property type="entry name" value="MR_MLE_N"/>
    <property type="match status" value="1"/>
</dbReference>
<dbReference type="NCBIfam" id="NF010624">
    <property type="entry name" value="PRK14017.1"/>
    <property type="match status" value="1"/>
</dbReference>
<dbReference type="InterPro" id="IPR013341">
    <property type="entry name" value="Mandelate_racemase_N_dom"/>
</dbReference>
<dbReference type="KEGG" id="acab:QRX50_09700"/>
<dbReference type="InterPro" id="IPR036849">
    <property type="entry name" value="Enolase-like_C_sf"/>
</dbReference>
<dbReference type="PANTHER" id="PTHR48080:SF2">
    <property type="entry name" value="D-GALACTONATE DEHYDRATASE"/>
    <property type="match status" value="1"/>
</dbReference>
<dbReference type="SFLD" id="SFLDS00001">
    <property type="entry name" value="Enolase"/>
    <property type="match status" value="1"/>
</dbReference>
<evidence type="ECO:0000256" key="2">
    <source>
        <dbReference type="ARBA" id="ARBA00022842"/>
    </source>
</evidence>
<dbReference type="InterPro" id="IPR023592">
    <property type="entry name" value="Galactonate_deHydtase"/>
</dbReference>
<accession>A0A9Y2IIL4</accession>
<dbReference type="GO" id="GO:0008869">
    <property type="term" value="F:galactonate dehydratase activity"/>
    <property type="evidence" value="ECO:0007669"/>
    <property type="project" value="UniProtKB-EC"/>
</dbReference>
<keyword evidence="1" id="KW-0479">Metal-binding</keyword>
<dbReference type="Gene3D" id="3.30.390.10">
    <property type="entry name" value="Enolase-like, N-terminal domain"/>
    <property type="match status" value="1"/>
</dbReference>